<dbReference type="SMART" id="SM00506">
    <property type="entry name" value="A1pp"/>
    <property type="match status" value="1"/>
</dbReference>
<dbReference type="EMBL" id="CP084389">
    <property type="protein sequence ID" value="UZX29223.1"/>
    <property type="molecule type" value="Genomic_DNA"/>
</dbReference>
<evidence type="ECO:0000313" key="4">
    <source>
        <dbReference type="Proteomes" id="UP001164557"/>
    </source>
</evidence>
<dbReference type="RefSeq" id="WP_052727779.1">
    <property type="nucleotide sequence ID" value="NZ_CP084389.1"/>
</dbReference>
<dbReference type="GO" id="GO:0140291">
    <property type="term" value="P:peptidyl-glutamate ADP-deribosylation"/>
    <property type="evidence" value="ECO:0007669"/>
    <property type="project" value="TreeGrafter"/>
</dbReference>
<gene>
    <name evidence="3" type="ORF">LDX53_06490</name>
</gene>
<sequence length="256" mass="30224">MIIYTDENLFLSPAQTLVNTVNTVGIMGKGLAKEFKKYYPDMYRKYRYLCQNNKLKVGQLQLSKEEPEIYRKKETGKYRYRWVLNFPTKKNWRYKSKIEYIELGLEKFVKDYQKKGIKSISFPQLGIKNGGLSWADVKPVMETYLKKVDIPVYIHIYHPDSETNNSSNLKKIKENLNNRHDAWEANPYLDLKKLKENNQINCDGIVLPDSMLYKKDVALENIKKLSVMDQKNSNLIWLQKDTKNRSSKKGEQMNLF</sequence>
<evidence type="ECO:0000259" key="2">
    <source>
        <dbReference type="PROSITE" id="PS51154"/>
    </source>
</evidence>
<dbReference type="SUPFAM" id="SSF52949">
    <property type="entry name" value="Macro domain-like"/>
    <property type="match status" value="1"/>
</dbReference>
<accession>A0AA47B3C4</accession>
<dbReference type="InterPro" id="IPR002589">
    <property type="entry name" value="Macro_dom"/>
</dbReference>
<protein>
    <submittedName>
        <fullName evidence="3">Macro domain-containing protein</fullName>
    </submittedName>
</protein>
<proteinExistence type="predicted"/>
<dbReference type="InterPro" id="IPR050892">
    <property type="entry name" value="ADP-ribose_metab_enzymes"/>
</dbReference>
<dbReference type="PANTHER" id="PTHR12521">
    <property type="entry name" value="PROTEIN C6ORF130"/>
    <property type="match status" value="1"/>
</dbReference>
<reference evidence="3" key="1">
    <citation type="submission" date="2021-09" db="EMBL/GenBank/DDBJ databases">
        <title>Lactobacillus species from Apis mellifera, Switzerland.</title>
        <authorList>
            <person name="Pfister J."/>
            <person name="Brown A."/>
            <person name="Neumann P."/>
            <person name="Collaud A."/>
            <person name="Retschnig G."/>
            <person name="Perreten V."/>
        </authorList>
    </citation>
    <scope>NUCLEOTIDE SEQUENCE</scope>
    <source>
        <strain evidence="3">IBH002</strain>
    </source>
</reference>
<organism evidence="3 4">
    <name type="scientific">Lactobacillus helsingborgensis</name>
    <dbReference type="NCBI Taxonomy" id="1218494"/>
    <lineage>
        <taxon>Bacteria</taxon>
        <taxon>Bacillati</taxon>
        <taxon>Bacillota</taxon>
        <taxon>Bacilli</taxon>
        <taxon>Lactobacillales</taxon>
        <taxon>Lactobacillaceae</taxon>
        <taxon>Lactobacillus</taxon>
    </lineage>
</organism>
<dbReference type="Pfam" id="PF01661">
    <property type="entry name" value="Macro"/>
    <property type="match status" value="1"/>
</dbReference>
<keyword evidence="4" id="KW-1185">Reference proteome</keyword>
<dbReference type="Gene3D" id="3.40.220.10">
    <property type="entry name" value="Leucine Aminopeptidase, subunit E, domain 1"/>
    <property type="match status" value="1"/>
</dbReference>
<dbReference type="AlphaFoldDB" id="A0AA47B3C4"/>
<evidence type="ECO:0000313" key="3">
    <source>
        <dbReference type="EMBL" id="UZX29223.1"/>
    </source>
</evidence>
<evidence type="ECO:0000256" key="1">
    <source>
        <dbReference type="ARBA" id="ARBA00035885"/>
    </source>
</evidence>
<dbReference type="PANTHER" id="PTHR12521:SF0">
    <property type="entry name" value="ADP-RIBOSE GLYCOHYDROLASE OARD1"/>
    <property type="match status" value="1"/>
</dbReference>
<dbReference type="Proteomes" id="UP001164557">
    <property type="component" value="Chromosome"/>
</dbReference>
<feature type="domain" description="Macro" evidence="2">
    <location>
        <begin position="1"/>
        <end position="161"/>
    </location>
</feature>
<comment type="catalytic activity">
    <reaction evidence="1">
        <text>an N-(ADP-alpha-D-ribosyl)-thymidine in DNA + H2O = a thymidine in DNA + ADP-D-ribose</text>
        <dbReference type="Rhea" id="RHEA:71655"/>
        <dbReference type="Rhea" id="RHEA-COMP:13556"/>
        <dbReference type="Rhea" id="RHEA-COMP:18051"/>
        <dbReference type="ChEBI" id="CHEBI:15377"/>
        <dbReference type="ChEBI" id="CHEBI:57967"/>
        <dbReference type="ChEBI" id="CHEBI:137386"/>
        <dbReference type="ChEBI" id="CHEBI:191199"/>
    </reaction>
    <physiologicalReaction direction="left-to-right" evidence="1">
        <dbReference type="Rhea" id="RHEA:71656"/>
    </physiologicalReaction>
</comment>
<dbReference type="PROSITE" id="PS51154">
    <property type="entry name" value="MACRO"/>
    <property type="match status" value="1"/>
</dbReference>
<dbReference type="InterPro" id="IPR043472">
    <property type="entry name" value="Macro_dom-like"/>
</dbReference>
<name>A0AA47B3C4_9LACO</name>